<dbReference type="Proteomes" id="UP000287701">
    <property type="component" value="Chromosome"/>
</dbReference>
<dbReference type="GO" id="GO:0016020">
    <property type="term" value="C:membrane"/>
    <property type="evidence" value="ECO:0007669"/>
    <property type="project" value="UniProtKB-SubCell"/>
</dbReference>
<feature type="transmembrane region" description="Helical" evidence="5">
    <location>
        <begin position="65"/>
        <end position="89"/>
    </location>
</feature>
<dbReference type="PANTHER" id="PTHR36926">
    <property type="entry name" value="COLICIN V PRODUCTION PROTEIN"/>
    <property type="match status" value="1"/>
</dbReference>
<evidence type="ECO:0000256" key="3">
    <source>
        <dbReference type="ARBA" id="ARBA00022989"/>
    </source>
</evidence>
<dbReference type="InterPro" id="IPR003825">
    <property type="entry name" value="Colicin-V_CvpA"/>
</dbReference>
<feature type="transmembrane region" description="Helical" evidence="5">
    <location>
        <begin position="28"/>
        <end position="45"/>
    </location>
</feature>
<keyword evidence="2 5" id="KW-0812">Transmembrane</keyword>
<sequence>MNVLDLVLGGSLLYGTYMGYRRGIFRQIAGIVGLYIALIFGLKYADLAGDLLHDSGLAQGKTAPFISFCIAFILILIAIHFLTGFLRKLSRSLGLGLLERLLGAVLGGVKISLMIGAFLFFILRVNGKAHFFPEETISQSILLPYFKIGFPIIESFWHSFVKP</sequence>
<comment type="subcellular location">
    <subcellularLocation>
        <location evidence="1">Membrane</location>
        <topology evidence="1">Multi-pass membrane protein</topology>
    </subcellularLocation>
</comment>
<dbReference type="OrthoDB" id="9799585at2"/>
<evidence type="ECO:0000313" key="6">
    <source>
        <dbReference type="EMBL" id="QAR31398.1"/>
    </source>
</evidence>
<evidence type="ECO:0000313" key="7">
    <source>
        <dbReference type="Proteomes" id="UP000287701"/>
    </source>
</evidence>
<keyword evidence="4 5" id="KW-0472">Membrane</keyword>
<evidence type="ECO:0000256" key="1">
    <source>
        <dbReference type="ARBA" id="ARBA00004141"/>
    </source>
</evidence>
<evidence type="ECO:0000256" key="2">
    <source>
        <dbReference type="ARBA" id="ARBA00022692"/>
    </source>
</evidence>
<dbReference type="Pfam" id="PF02674">
    <property type="entry name" value="Colicin_V"/>
    <property type="match status" value="1"/>
</dbReference>
<evidence type="ECO:0000256" key="4">
    <source>
        <dbReference type="ARBA" id="ARBA00023136"/>
    </source>
</evidence>
<protein>
    <submittedName>
        <fullName evidence="6">CvpA family protein</fullName>
    </submittedName>
</protein>
<dbReference type="AlphaFoldDB" id="A0A3R5USM9"/>
<dbReference type="GO" id="GO:0009403">
    <property type="term" value="P:toxin biosynthetic process"/>
    <property type="evidence" value="ECO:0007669"/>
    <property type="project" value="InterPro"/>
</dbReference>
<feature type="transmembrane region" description="Helical" evidence="5">
    <location>
        <begin position="101"/>
        <end position="123"/>
    </location>
</feature>
<dbReference type="PANTHER" id="PTHR36926:SF1">
    <property type="entry name" value="COLICIN V PRODUCTION PROTEIN"/>
    <property type="match status" value="1"/>
</dbReference>
<dbReference type="RefSeq" id="WP_128501829.1">
    <property type="nucleotide sequence ID" value="NZ_CP035107.1"/>
</dbReference>
<evidence type="ECO:0000256" key="5">
    <source>
        <dbReference type="SAM" id="Phobius"/>
    </source>
</evidence>
<dbReference type="InterPro" id="IPR052719">
    <property type="entry name" value="CvpA-like"/>
</dbReference>
<gene>
    <name evidence="6" type="ORF">EQP59_08605</name>
</gene>
<organism evidence="6 7">
    <name type="scientific">Ornithobacterium rhinotracheale</name>
    <dbReference type="NCBI Taxonomy" id="28251"/>
    <lineage>
        <taxon>Bacteria</taxon>
        <taxon>Pseudomonadati</taxon>
        <taxon>Bacteroidota</taxon>
        <taxon>Flavobacteriia</taxon>
        <taxon>Flavobacteriales</taxon>
        <taxon>Weeksellaceae</taxon>
        <taxon>Ornithobacterium</taxon>
    </lineage>
</organism>
<accession>A0A3R5USM9</accession>
<keyword evidence="3 5" id="KW-1133">Transmembrane helix</keyword>
<proteinExistence type="predicted"/>
<reference evidence="6 7" key="1">
    <citation type="submission" date="2019-01" db="EMBL/GenBank/DDBJ databases">
        <title>Whole Genome of Ornithobacterium rhinotracheale FARPER-174b.</title>
        <authorList>
            <person name="Tataje-Lavanda L.A."/>
            <person name="Montalvan A."/>
            <person name="Montesinos R."/>
            <person name="Zimic M."/>
            <person name="Fernandez-Sanchez M."/>
            <person name="Fernandez-Diaz M."/>
        </authorList>
    </citation>
    <scope>NUCLEOTIDE SEQUENCE [LARGE SCALE GENOMIC DNA]</scope>
    <source>
        <strain evidence="6 7">FARPER-174b</strain>
    </source>
</reference>
<dbReference type="EMBL" id="CP035107">
    <property type="protein sequence ID" value="QAR31398.1"/>
    <property type="molecule type" value="Genomic_DNA"/>
</dbReference>
<name>A0A3R5USM9_ORNRH</name>